<keyword evidence="6 9" id="KW-1133">Transmembrane helix</keyword>
<evidence type="ECO:0000256" key="9">
    <source>
        <dbReference type="SAM" id="Phobius"/>
    </source>
</evidence>
<dbReference type="PANTHER" id="PTHR35011:SF2">
    <property type="entry name" value="2,3-DIKETO-L-GULONATE TRAP TRANSPORTER SMALL PERMEASE PROTEIN YIAM"/>
    <property type="match status" value="1"/>
</dbReference>
<keyword evidence="7 9" id="KW-0472">Membrane</keyword>
<keyword evidence="2" id="KW-0813">Transport</keyword>
<comment type="similarity">
    <text evidence="8">Belongs to the TRAP transporter small permease family.</text>
</comment>
<feature type="transmembrane region" description="Helical" evidence="9">
    <location>
        <begin position="20"/>
        <end position="43"/>
    </location>
</feature>
<evidence type="ECO:0000259" key="10">
    <source>
        <dbReference type="Pfam" id="PF04290"/>
    </source>
</evidence>
<keyword evidence="12" id="KW-1185">Reference proteome</keyword>
<feature type="transmembrane region" description="Helical" evidence="9">
    <location>
        <begin position="94"/>
        <end position="115"/>
    </location>
</feature>
<reference evidence="11 12" key="1">
    <citation type="submission" date="2021-01" db="EMBL/GenBank/DDBJ databases">
        <title>Genomic Encyclopedia of Type Strains, Phase IV (KMG-IV): sequencing the most valuable type-strain genomes for metagenomic binning, comparative biology and taxonomic classification.</title>
        <authorList>
            <person name="Goeker M."/>
        </authorList>
    </citation>
    <scope>NUCLEOTIDE SEQUENCE [LARGE SCALE GENOMIC DNA]</scope>
    <source>
        <strain evidence="11 12">DSM 23711</strain>
    </source>
</reference>
<proteinExistence type="inferred from homology"/>
<evidence type="ECO:0000256" key="3">
    <source>
        <dbReference type="ARBA" id="ARBA00022475"/>
    </source>
</evidence>
<dbReference type="PANTHER" id="PTHR35011">
    <property type="entry name" value="2,3-DIKETO-L-GULONATE TRAP TRANSPORTER SMALL PERMEASE PROTEIN YIAM"/>
    <property type="match status" value="1"/>
</dbReference>
<evidence type="ECO:0000256" key="7">
    <source>
        <dbReference type="ARBA" id="ARBA00023136"/>
    </source>
</evidence>
<feature type="transmembrane region" description="Helical" evidence="9">
    <location>
        <begin position="135"/>
        <end position="159"/>
    </location>
</feature>
<dbReference type="InterPro" id="IPR007387">
    <property type="entry name" value="TRAP_DctQ"/>
</dbReference>
<keyword evidence="3" id="KW-1003">Cell membrane</keyword>
<dbReference type="Proteomes" id="UP001296943">
    <property type="component" value="Unassembled WGS sequence"/>
</dbReference>
<evidence type="ECO:0000256" key="4">
    <source>
        <dbReference type="ARBA" id="ARBA00022519"/>
    </source>
</evidence>
<dbReference type="EMBL" id="JAFBDR010000003">
    <property type="protein sequence ID" value="MBM7570349.1"/>
    <property type="molecule type" value="Genomic_DNA"/>
</dbReference>
<evidence type="ECO:0000256" key="1">
    <source>
        <dbReference type="ARBA" id="ARBA00004429"/>
    </source>
</evidence>
<evidence type="ECO:0000256" key="8">
    <source>
        <dbReference type="ARBA" id="ARBA00038436"/>
    </source>
</evidence>
<gene>
    <name evidence="11" type="ORF">JOC48_000827</name>
</gene>
<feature type="transmembrane region" description="Helical" evidence="9">
    <location>
        <begin position="55"/>
        <end position="73"/>
    </location>
</feature>
<accession>A0ABS2MWT7</accession>
<keyword evidence="5 9" id="KW-0812">Transmembrane</keyword>
<dbReference type="InterPro" id="IPR055348">
    <property type="entry name" value="DctQ"/>
</dbReference>
<dbReference type="Pfam" id="PF04290">
    <property type="entry name" value="DctQ"/>
    <property type="match status" value="1"/>
</dbReference>
<evidence type="ECO:0000256" key="5">
    <source>
        <dbReference type="ARBA" id="ARBA00022692"/>
    </source>
</evidence>
<evidence type="ECO:0000313" key="11">
    <source>
        <dbReference type="EMBL" id="MBM7570349.1"/>
    </source>
</evidence>
<name>A0ABS2MWT7_9BACI</name>
<organism evidence="11 12">
    <name type="scientific">Aquibacillus albus</name>
    <dbReference type="NCBI Taxonomy" id="1168171"/>
    <lineage>
        <taxon>Bacteria</taxon>
        <taxon>Bacillati</taxon>
        <taxon>Bacillota</taxon>
        <taxon>Bacilli</taxon>
        <taxon>Bacillales</taxon>
        <taxon>Bacillaceae</taxon>
        <taxon>Aquibacillus</taxon>
    </lineage>
</organism>
<dbReference type="RefSeq" id="WP_239584180.1">
    <property type="nucleotide sequence ID" value="NZ_JAFBDR010000003.1"/>
</dbReference>
<keyword evidence="4" id="KW-0997">Cell inner membrane</keyword>
<comment type="subcellular location">
    <subcellularLocation>
        <location evidence="1">Cell inner membrane</location>
        <topology evidence="1">Multi-pass membrane protein</topology>
    </subcellularLocation>
</comment>
<comment type="caution">
    <text evidence="11">The sequence shown here is derived from an EMBL/GenBank/DDBJ whole genome shotgun (WGS) entry which is preliminary data.</text>
</comment>
<evidence type="ECO:0000313" key="12">
    <source>
        <dbReference type="Proteomes" id="UP001296943"/>
    </source>
</evidence>
<evidence type="ECO:0000256" key="6">
    <source>
        <dbReference type="ARBA" id="ARBA00022989"/>
    </source>
</evidence>
<evidence type="ECO:0000256" key="2">
    <source>
        <dbReference type="ARBA" id="ARBA00022448"/>
    </source>
</evidence>
<feature type="domain" description="Tripartite ATP-independent periplasmic transporters DctQ component" evidence="10">
    <location>
        <begin position="31"/>
        <end position="156"/>
    </location>
</feature>
<protein>
    <submittedName>
        <fullName evidence="11">TRAP-type C4-dicarboxylate transport system permease small subunit</fullName>
    </submittedName>
</protein>
<sequence length="179" mass="20920">MTQQEKGKYSKIIDSWIKGIDLFSSFLMVLLTIVVFGEVLSRYVFNFPLVFSTELTQLLFPWIIFITAISVTKNEDHLSINFFRELMPKFAQKIAFLIAKLVMLYFSFFMFISSYEIAQAVNSQILPVLRIPKSWLYYSVTVSFVGVIIVLLIQIMLILMNKLEPPREEDMLNDYSNDR</sequence>